<reference evidence="1 2" key="1">
    <citation type="submission" date="2018-08" db="EMBL/GenBank/DDBJ databases">
        <title>Sequencing the genomes of 1000 actinobacteria strains.</title>
        <authorList>
            <person name="Klenk H.-P."/>
        </authorList>
    </citation>
    <scope>NUCLEOTIDE SEQUENCE [LARGE SCALE GENOMIC DNA]</scope>
    <source>
        <strain evidence="1 2">DSM 22891</strain>
    </source>
</reference>
<evidence type="ECO:0000313" key="2">
    <source>
        <dbReference type="Proteomes" id="UP000256485"/>
    </source>
</evidence>
<comment type="caution">
    <text evidence="1">The sequence shown here is derived from an EMBL/GenBank/DDBJ whole genome shotgun (WGS) entry which is preliminary data.</text>
</comment>
<protein>
    <submittedName>
        <fullName evidence="1">Uncharacterized protein</fullName>
    </submittedName>
</protein>
<gene>
    <name evidence="1" type="ORF">DFJ64_0891</name>
</gene>
<organism evidence="1 2">
    <name type="scientific">Thermasporomyces composti</name>
    <dbReference type="NCBI Taxonomy" id="696763"/>
    <lineage>
        <taxon>Bacteria</taxon>
        <taxon>Bacillati</taxon>
        <taxon>Actinomycetota</taxon>
        <taxon>Actinomycetes</taxon>
        <taxon>Propionibacteriales</taxon>
        <taxon>Nocardioidaceae</taxon>
        <taxon>Thermasporomyces</taxon>
    </lineage>
</organism>
<evidence type="ECO:0000313" key="1">
    <source>
        <dbReference type="EMBL" id="REF35510.1"/>
    </source>
</evidence>
<name>A0A3D9V5R3_THECX</name>
<keyword evidence="2" id="KW-1185">Reference proteome</keyword>
<proteinExistence type="predicted"/>
<dbReference type="EMBL" id="QTUC01000001">
    <property type="protein sequence ID" value="REF35510.1"/>
    <property type="molecule type" value="Genomic_DNA"/>
</dbReference>
<dbReference type="AlphaFoldDB" id="A0A3D9V5R3"/>
<dbReference type="Proteomes" id="UP000256485">
    <property type="component" value="Unassembled WGS sequence"/>
</dbReference>
<accession>A0A3D9V5R3</accession>
<sequence length="54" mass="5980">MQGLYEDLARAQIQARVRSAERDRRAAQLVRARQLSRMGAALRAASGALRLTAK</sequence>